<comment type="pathway">
    <text evidence="3">Protein modification; protein ubiquitination.</text>
</comment>
<dbReference type="InterPro" id="IPR044600">
    <property type="entry name" value="ATL1/ATL16-like"/>
</dbReference>
<dbReference type="GO" id="GO:0016020">
    <property type="term" value="C:membrane"/>
    <property type="evidence" value="ECO:0007669"/>
    <property type="project" value="UniProtKB-SubCell"/>
</dbReference>
<dbReference type="OMA" id="QHCFHAP"/>
<feature type="transmembrane region" description="Helical" evidence="14">
    <location>
        <begin position="12"/>
        <end position="36"/>
    </location>
</feature>
<dbReference type="Pfam" id="PF13639">
    <property type="entry name" value="zf-RING_2"/>
    <property type="match status" value="1"/>
</dbReference>
<dbReference type="SMART" id="SM00184">
    <property type="entry name" value="RING"/>
    <property type="match status" value="1"/>
</dbReference>
<evidence type="ECO:0000256" key="2">
    <source>
        <dbReference type="ARBA" id="ARBA00004167"/>
    </source>
</evidence>
<keyword evidence="5" id="KW-0808">Transferase</keyword>
<keyword evidence="6 14" id="KW-0812">Transmembrane</keyword>
<dbReference type="GO" id="GO:0061630">
    <property type="term" value="F:ubiquitin protein ligase activity"/>
    <property type="evidence" value="ECO:0007669"/>
    <property type="project" value="UniProtKB-EC"/>
</dbReference>
<dbReference type="PANTHER" id="PTHR46913:SF1">
    <property type="entry name" value="RING-H2 FINGER PROTEIN ATL16"/>
    <property type="match status" value="1"/>
</dbReference>
<reference evidence="16" key="1">
    <citation type="submission" date="2021-08" db="EMBL/GenBank/DDBJ databases">
        <title>WGS assembly of Ceratopteris richardii.</title>
        <authorList>
            <person name="Marchant D.B."/>
            <person name="Chen G."/>
            <person name="Jenkins J."/>
            <person name="Shu S."/>
            <person name="Leebens-Mack J."/>
            <person name="Grimwood J."/>
            <person name="Schmutz J."/>
            <person name="Soltis P."/>
            <person name="Soltis D."/>
            <person name="Chen Z.-H."/>
        </authorList>
    </citation>
    <scope>NUCLEOTIDE SEQUENCE</scope>
    <source>
        <strain evidence="16">Whitten #5841</strain>
        <tissue evidence="16">Leaf</tissue>
    </source>
</reference>
<evidence type="ECO:0000313" key="16">
    <source>
        <dbReference type="EMBL" id="KAH7404144.1"/>
    </source>
</evidence>
<proteinExistence type="predicted"/>
<comment type="caution">
    <text evidence="16">The sequence shown here is derived from an EMBL/GenBank/DDBJ whole genome shotgun (WGS) entry which is preliminary data.</text>
</comment>
<keyword evidence="12 14" id="KW-0472">Membrane</keyword>
<dbReference type="OrthoDB" id="8062037at2759"/>
<dbReference type="InterPro" id="IPR001841">
    <property type="entry name" value="Znf_RING"/>
</dbReference>
<keyword evidence="7" id="KW-0479">Metal-binding</keyword>
<evidence type="ECO:0000256" key="8">
    <source>
        <dbReference type="ARBA" id="ARBA00022771"/>
    </source>
</evidence>
<evidence type="ECO:0000256" key="11">
    <source>
        <dbReference type="ARBA" id="ARBA00022989"/>
    </source>
</evidence>
<keyword evidence="10" id="KW-0862">Zinc</keyword>
<dbReference type="CDD" id="cd16461">
    <property type="entry name" value="RING-H2_EL5-like"/>
    <property type="match status" value="1"/>
</dbReference>
<sequence length="184" mass="20012">MARRGARIVKAVAALITILIAVFFVLWLLMCFTTFISSFLRSLLLTFNDEAPSPGSTDEVQDSDLEGAIEGEEEGLDKTAIDNLPIVIFHEKTGAEGEATTDDDGKGGKLRTLNLDCGICLSDFQESECLRLLPGCQHCFHAPCIEAWLSSHSTCPLCRRSLRRHPAVIHVVNIGSGSPPISRS</sequence>
<dbReference type="EMBL" id="CM035420">
    <property type="protein sequence ID" value="KAH7404144.1"/>
    <property type="molecule type" value="Genomic_DNA"/>
</dbReference>
<name>A0A8T2T202_CERRI</name>
<evidence type="ECO:0000256" key="3">
    <source>
        <dbReference type="ARBA" id="ARBA00004906"/>
    </source>
</evidence>
<evidence type="ECO:0000256" key="9">
    <source>
        <dbReference type="ARBA" id="ARBA00022786"/>
    </source>
</evidence>
<dbReference type="Gene3D" id="3.30.40.10">
    <property type="entry name" value="Zinc/RING finger domain, C3HC4 (zinc finger)"/>
    <property type="match status" value="1"/>
</dbReference>
<keyword evidence="8 13" id="KW-0863">Zinc-finger</keyword>
<dbReference type="PROSITE" id="PS50089">
    <property type="entry name" value="ZF_RING_2"/>
    <property type="match status" value="1"/>
</dbReference>
<evidence type="ECO:0000256" key="6">
    <source>
        <dbReference type="ARBA" id="ARBA00022692"/>
    </source>
</evidence>
<evidence type="ECO:0000256" key="14">
    <source>
        <dbReference type="SAM" id="Phobius"/>
    </source>
</evidence>
<evidence type="ECO:0000256" key="5">
    <source>
        <dbReference type="ARBA" id="ARBA00022679"/>
    </source>
</evidence>
<evidence type="ECO:0000259" key="15">
    <source>
        <dbReference type="PROSITE" id="PS50089"/>
    </source>
</evidence>
<gene>
    <name evidence="16" type="ORF">KP509_15G012300</name>
</gene>
<evidence type="ECO:0000256" key="10">
    <source>
        <dbReference type="ARBA" id="ARBA00022833"/>
    </source>
</evidence>
<dbReference type="GO" id="GO:0016567">
    <property type="term" value="P:protein ubiquitination"/>
    <property type="evidence" value="ECO:0007669"/>
    <property type="project" value="InterPro"/>
</dbReference>
<protein>
    <recommendedName>
        <fullName evidence="4">RING-type E3 ubiquitin transferase</fullName>
        <ecNumber evidence="4">2.3.2.27</ecNumber>
    </recommendedName>
</protein>
<evidence type="ECO:0000256" key="13">
    <source>
        <dbReference type="PROSITE-ProRule" id="PRU00175"/>
    </source>
</evidence>
<keyword evidence="17" id="KW-1185">Reference proteome</keyword>
<accession>A0A8T2T202</accession>
<evidence type="ECO:0000256" key="12">
    <source>
        <dbReference type="ARBA" id="ARBA00023136"/>
    </source>
</evidence>
<dbReference type="AlphaFoldDB" id="A0A8T2T202"/>
<dbReference type="GO" id="GO:0008270">
    <property type="term" value="F:zinc ion binding"/>
    <property type="evidence" value="ECO:0007669"/>
    <property type="project" value="UniProtKB-KW"/>
</dbReference>
<dbReference type="PANTHER" id="PTHR46913">
    <property type="entry name" value="RING-H2 FINGER PROTEIN ATL16"/>
    <property type="match status" value="1"/>
</dbReference>
<dbReference type="EC" id="2.3.2.27" evidence="4"/>
<evidence type="ECO:0000256" key="1">
    <source>
        <dbReference type="ARBA" id="ARBA00000900"/>
    </source>
</evidence>
<keyword evidence="9" id="KW-0833">Ubl conjugation pathway</keyword>
<comment type="catalytic activity">
    <reaction evidence="1">
        <text>S-ubiquitinyl-[E2 ubiquitin-conjugating enzyme]-L-cysteine + [acceptor protein]-L-lysine = [E2 ubiquitin-conjugating enzyme]-L-cysteine + N(6)-ubiquitinyl-[acceptor protein]-L-lysine.</text>
        <dbReference type="EC" id="2.3.2.27"/>
    </reaction>
</comment>
<evidence type="ECO:0000256" key="4">
    <source>
        <dbReference type="ARBA" id="ARBA00012483"/>
    </source>
</evidence>
<keyword evidence="11 14" id="KW-1133">Transmembrane helix</keyword>
<dbReference type="SUPFAM" id="SSF57850">
    <property type="entry name" value="RING/U-box"/>
    <property type="match status" value="1"/>
</dbReference>
<dbReference type="InterPro" id="IPR013083">
    <property type="entry name" value="Znf_RING/FYVE/PHD"/>
</dbReference>
<dbReference type="Proteomes" id="UP000825935">
    <property type="component" value="Chromosome 15"/>
</dbReference>
<evidence type="ECO:0000313" key="17">
    <source>
        <dbReference type="Proteomes" id="UP000825935"/>
    </source>
</evidence>
<comment type="subcellular location">
    <subcellularLocation>
        <location evidence="2">Membrane</location>
        <topology evidence="2">Single-pass membrane protein</topology>
    </subcellularLocation>
</comment>
<organism evidence="16 17">
    <name type="scientific">Ceratopteris richardii</name>
    <name type="common">Triangle waterfern</name>
    <dbReference type="NCBI Taxonomy" id="49495"/>
    <lineage>
        <taxon>Eukaryota</taxon>
        <taxon>Viridiplantae</taxon>
        <taxon>Streptophyta</taxon>
        <taxon>Embryophyta</taxon>
        <taxon>Tracheophyta</taxon>
        <taxon>Polypodiopsida</taxon>
        <taxon>Polypodiidae</taxon>
        <taxon>Polypodiales</taxon>
        <taxon>Pteridineae</taxon>
        <taxon>Pteridaceae</taxon>
        <taxon>Parkerioideae</taxon>
        <taxon>Ceratopteris</taxon>
    </lineage>
</organism>
<feature type="domain" description="RING-type" evidence="15">
    <location>
        <begin position="117"/>
        <end position="159"/>
    </location>
</feature>
<evidence type="ECO:0000256" key="7">
    <source>
        <dbReference type="ARBA" id="ARBA00022723"/>
    </source>
</evidence>